<organism evidence="1 2">
    <name type="scientific">Funneliformis caledonium</name>
    <dbReference type="NCBI Taxonomy" id="1117310"/>
    <lineage>
        <taxon>Eukaryota</taxon>
        <taxon>Fungi</taxon>
        <taxon>Fungi incertae sedis</taxon>
        <taxon>Mucoromycota</taxon>
        <taxon>Glomeromycotina</taxon>
        <taxon>Glomeromycetes</taxon>
        <taxon>Glomerales</taxon>
        <taxon>Glomeraceae</taxon>
        <taxon>Funneliformis</taxon>
    </lineage>
</organism>
<dbReference type="AlphaFoldDB" id="A0A9N9EEX0"/>
<evidence type="ECO:0000313" key="2">
    <source>
        <dbReference type="Proteomes" id="UP000789570"/>
    </source>
</evidence>
<protein>
    <submittedName>
        <fullName evidence="1">3453_t:CDS:1</fullName>
    </submittedName>
</protein>
<dbReference type="OrthoDB" id="2402156at2759"/>
<name>A0A9N9EEX0_9GLOM</name>
<keyword evidence="2" id="KW-1185">Reference proteome</keyword>
<accession>A0A9N9EEX0</accession>
<dbReference type="EMBL" id="CAJVPQ010005507">
    <property type="protein sequence ID" value="CAG8671261.1"/>
    <property type="molecule type" value="Genomic_DNA"/>
</dbReference>
<evidence type="ECO:0000313" key="1">
    <source>
        <dbReference type="EMBL" id="CAG8671261.1"/>
    </source>
</evidence>
<proteinExistence type="predicted"/>
<comment type="caution">
    <text evidence="1">The sequence shown here is derived from an EMBL/GenBank/DDBJ whole genome shotgun (WGS) entry which is preliminary data.</text>
</comment>
<reference evidence="1" key="1">
    <citation type="submission" date="2021-06" db="EMBL/GenBank/DDBJ databases">
        <authorList>
            <person name="Kallberg Y."/>
            <person name="Tangrot J."/>
            <person name="Rosling A."/>
        </authorList>
    </citation>
    <scope>NUCLEOTIDE SEQUENCE</scope>
    <source>
        <strain evidence="1">UK204</strain>
    </source>
</reference>
<dbReference type="Proteomes" id="UP000789570">
    <property type="component" value="Unassembled WGS sequence"/>
</dbReference>
<sequence length="98" mass="11565">MVIWLTIHYNVDLKLLESIFEKHSYHPCGIDFEKNESDIMEECFTVYRSDESFLHKVGDHIVKEIVKKSTTCTVKLYHITPKNLKKCPFIVTISQENF</sequence>
<gene>
    <name evidence="1" type="ORF">FCALED_LOCUS12030</name>
</gene>